<dbReference type="InterPro" id="IPR038354">
    <property type="entry name" value="VKOR_sf"/>
</dbReference>
<name>A0A067R4M8_ZOONE</name>
<dbReference type="CDD" id="cd12917">
    <property type="entry name" value="VKOR_euk"/>
    <property type="match status" value="1"/>
</dbReference>
<dbReference type="PANTHER" id="PTHR14519">
    <property type="entry name" value="VITAMIN K EPOXIDE REDUCTASE COMPLEX, SUBUNIT 1"/>
    <property type="match status" value="1"/>
</dbReference>
<comment type="subcellular location">
    <subcellularLocation>
        <location evidence="1">Endoplasmic reticulum membrane</location>
        <topology evidence="1">Multi-pass membrane protein</topology>
    </subcellularLocation>
</comment>
<evidence type="ECO:0000256" key="10">
    <source>
        <dbReference type="ARBA" id="ARBA00023157"/>
    </source>
</evidence>
<evidence type="ECO:0000256" key="4">
    <source>
        <dbReference type="ARBA" id="ARBA00022692"/>
    </source>
</evidence>
<organism evidence="13 14">
    <name type="scientific">Zootermopsis nevadensis</name>
    <name type="common">Dampwood termite</name>
    <dbReference type="NCBI Taxonomy" id="136037"/>
    <lineage>
        <taxon>Eukaryota</taxon>
        <taxon>Metazoa</taxon>
        <taxon>Ecdysozoa</taxon>
        <taxon>Arthropoda</taxon>
        <taxon>Hexapoda</taxon>
        <taxon>Insecta</taxon>
        <taxon>Pterygota</taxon>
        <taxon>Neoptera</taxon>
        <taxon>Polyneoptera</taxon>
        <taxon>Dictyoptera</taxon>
        <taxon>Blattodea</taxon>
        <taxon>Blattoidea</taxon>
        <taxon>Termitoidae</taxon>
        <taxon>Termopsidae</taxon>
        <taxon>Zootermopsis</taxon>
    </lineage>
</organism>
<evidence type="ECO:0000256" key="3">
    <source>
        <dbReference type="ARBA" id="ARBA00012278"/>
    </source>
</evidence>
<accession>A0A067R4M8</accession>
<keyword evidence="9" id="KW-0472">Membrane</keyword>
<dbReference type="PANTHER" id="PTHR14519:SF8">
    <property type="entry name" value="VITAMIN K EPOXIDE REDUCTASE COMPLEX SUBUNIT 1"/>
    <property type="match status" value="1"/>
</dbReference>
<evidence type="ECO:0000256" key="11">
    <source>
        <dbReference type="ARBA" id="ARBA00023284"/>
    </source>
</evidence>
<dbReference type="GO" id="GO:0048038">
    <property type="term" value="F:quinone binding"/>
    <property type="evidence" value="ECO:0007669"/>
    <property type="project" value="UniProtKB-KW"/>
</dbReference>
<keyword evidence="4" id="KW-0812">Transmembrane</keyword>
<dbReference type="EMBL" id="KK852704">
    <property type="protein sequence ID" value="KDR18052.1"/>
    <property type="molecule type" value="Genomic_DNA"/>
</dbReference>
<evidence type="ECO:0000256" key="5">
    <source>
        <dbReference type="ARBA" id="ARBA00022719"/>
    </source>
</evidence>
<evidence type="ECO:0000313" key="14">
    <source>
        <dbReference type="Proteomes" id="UP000027135"/>
    </source>
</evidence>
<dbReference type="GO" id="GO:0047057">
    <property type="term" value="F:vitamin-K-epoxide reductase (warfarin-sensitive) activity"/>
    <property type="evidence" value="ECO:0007669"/>
    <property type="project" value="UniProtKB-EC"/>
</dbReference>
<keyword evidence="14" id="KW-1185">Reference proteome</keyword>
<keyword evidence="7" id="KW-1133">Transmembrane helix</keyword>
<dbReference type="GO" id="GO:0005789">
    <property type="term" value="C:endoplasmic reticulum membrane"/>
    <property type="evidence" value="ECO:0007669"/>
    <property type="project" value="UniProtKB-SubCell"/>
</dbReference>
<keyword evidence="5" id="KW-0874">Quinone</keyword>
<evidence type="ECO:0000256" key="8">
    <source>
        <dbReference type="ARBA" id="ARBA00023002"/>
    </source>
</evidence>
<keyword evidence="8" id="KW-0560">Oxidoreductase</keyword>
<dbReference type="AlphaFoldDB" id="A0A067R4M8"/>
<evidence type="ECO:0000256" key="6">
    <source>
        <dbReference type="ARBA" id="ARBA00022824"/>
    </source>
</evidence>
<evidence type="ECO:0000313" key="13">
    <source>
        <dbReference type="EMBL" id="KDR18052.1"/>
    </source>
</evidence>
<keyword evidence="6" id="KW-0256">Endoplasmic reticulum</keyword>
<dbReference type="InParanoid" id="A0A067R4M8"/>
<proteinExistence type="inferred from homology"/>
<gene>
    <name evidence="13" type="ORF">L798_07729</name>
</gene>
<dbReference type="eggNOG" id="ENOG502S4E7">
    <property type="taxonomic scope" value="Eukaryota"/>
</dbReference>
<evidence type="ECO:0000256" key="9">
    <source>
        <dbReference type="ARBA" id="ARBA00023136"/>
    </source>
</evidence>
<keyword evidence="11" id="KW-0676">Redox-active center</keyword>
<comment type="similarity">
    <text evidence="2">Belongs to the VKOR family.</text>
</comment>
<dbReference type="SMART" id="SM00756">
    <property type="entry name" value="VKc"/>
    <property type="match status" value="1"/>
</dbReference>
<evidence type="ECO:0000259" key="12">
    <source>
        <dbReference type="SMART" id="SM00756"/>
    </source>
</evidence>
<dbReference type="Pfam" id="PF07884">
    <property type="entry name" value="VKOR"/>
    <property type="match status" value="1"/>
</dbReference>
<feature type="domain" description="Vitamin K epoxide reductase" evidence="12">
    <location>
        <begin position="2"/>
        <end position="99"/>
    </location>
</feature>
<evidence type="ECO:0000256" key="1">
    <source>
        <dbReference type="ARBA" id="ARBA00004477"/>
    </source>
</evidence>
<sequence length="99" mass="11026">MSFDINKGIHLTCFFGMGLSYYAYVVETTKEHDESYVAMCDISEHMSCSKAFMSSYGKGFGIARHIFGEDSILNQPNSLGGMLFYCVLIGLNIKTEKIA</sequence>
<keyword evidence="10" id="KW-1015">Disulfide bond</keyword>
<dbReference type="STRING" id="136037.A0A067R4M8"/>
<dbReference type="InterPro" id="IPR042406">
    <property type="entry name" value="VKORC1/VKORC1L1"/>
</dbReference>
<dbReference type="OMA" id="YENTTPN"/>
<evidence type="ECO:0000256" key="2">
    <source>
        <dbReference type="ARBA" id="ARBA00006214"/>
    </source>
</evidence>
<dbReference type="InterPro" id="IPR012932">
    <property type="entry name" value="VKOR"/>
</dbReference>
<dbReference type="EC" id="1.17.4.4" evidence="3"/>
<protein>
    <recommendedName>
        <fullName evidence="3">vitamin-K-epoxide reductase (warfarin-sensitive)</fullName>
        <ecNumber evidence="3">1.17.4.4</ecNumber>
    </recommendedName>
</protein>
<evidence type="ECO:0000256" key="7">
    <source>
        <dbReference type="ARBA" id="ARBA00022989"/>
    </source>
</evidence>
<dbReference type="GO" id="GO:0042373">
    <property type="term" value="P:vitamin K metabolic process"/>
    <property type="evidence" value="ECO:0007669"/>
    <property type="project" value="InterPro"/>
</dbReference>
<dbReference type="Gene3D" id="1.20.1440.130">
    <property type="entry name" value="VKOR domain"/>
    <property type="match status" value="1"/>
</dbReference>
<dbReference type="Proteomes" id="UP000027135">
    <property type="component" value="Unassembled WGS sequence"/>
</dbReference>
<reference evidence="13 14" key="1">
    <citation type="journal article" date="2014" name="Nat. Commun.">
        <title>Molecular traces of alternative social organization in a termite genome.</title>
        <authorList>
            <person name="Terrapon N."/>
            <person name="Li C."/>
            <person name="Robertson H.M."/>
            <person name="Ji L."/>
            <person name="Meng X."/>
            <person name="Booth W."/>
            <person name="Chen Z."/>
            <person name="Childers C.P."/>
            <person name="Glastad K.M."/>
            <person name="Gokhale K."/>
            <person name="Gowin J."/>
            <person name="Gronenberg W."/>
            <person name="Hermansen R.A."/>
            <person name="Hu H."/>
            <person name="Hunt B.G."/>
            <person name="Huylmans A.K."/>
            <person name="Khalil S.M."/>
            <person name="Mitchell R.D."/>
            <person name="Munoz-Torres M.C."/>
            <person name="Mustard J.A."/>
            <person name="Pan H."/>
            <person name="Reese J.T."/>
            <person name="Scharf M.E."/>
            <person name="Sun F."/>
            <person name="Vogel H."/>
            <person name="Xiao J."/>
            <person name="Yang W."/>
            <person name="Yang Z."/>
            <person name="Yang Z."/>
            <person name="Zhou J."/>
            <person name="Zhu J."/>
            <person name="Brent C.S."/>
            <person name="Elsik C.G."/>
            <person name="Goodisman M.A."/>
            <person name="Liberles D.A."/>
            <person name="Roe R.M."/>
            <person name="Vargo E.L."/>
            <person name="Vilcinskas A."/>
            <person name="Wang J."/>
            <person name="Bornberg-Bauer E."/>
            <person name="Korb J."/>
            <person name="Zhang G."/>
            <person name="Liebig J."/>
        </authorList>
    </citation>
    <scope>NUCLEOTIDE SEQUENCE [LARGE SCALE GENOMIC DNA]</scope>
    <source>
        <tissue evidence="13">Whole organism</tissue>
    </source>
</reference>